<dbReference type="InterPro" id="IPR036249">
    <property type="entry name" value="Thioredoxin-like_sf"/>
</dbReference>
<feature type="compositionally biased region" description="Acidic residues" evidence="2">
    <location>
        <begin position="1"/>
        <end position="19"/>
    </location>
</feature>
<keyword evidence="1" id="KW-0175">Coiled coil</keyword>
<evidence type="ECO:0008006" key="5">
    <source>
        <dbReference type="Google" id="ProtNLM"/>
    </source>
</evidence>
<feature type="non-terminal residue" evidence="4">
    <location>
        <position position="229"/>
    </location>
</feature>
<dbReference type="SUPFAM" id="SSF52833">
    <property type="entry name" value="Thioredoxin-like"/>
    <property type="match status" value="1"/>
</dbReference>
<evidence type="ECO:0000256" key="1">
    <source>
        <dbReference type="SAM" id="Coils"/>
    </source>
</evidence>
<name>A0A3B0SPR1_9ZZZZ</name>
<accession>A0A3B0SPR1</accession>
<protein>
    <recommendedName>
        <fullName evidence="5">Thioredoxin domain-containing protein</fullName>
    </recommendedName>
</protein>
<keyword evidence="3" id="KW-0812">Transmembrane</keyword>
<feature type="region of interest" description="Disordered" evidence="2">
    <location>
        <begin position="1"/>
        <end position="57"/>
    </location>
</feature>
<dbReference type="AlphaFoldDB" id="A0A3B0SPR1"/>
<feature type="transmembrane region" description="Helical" evidence="3">
    <location>
        <begin position="63"/>
        <end position="82"/>
    </location>
</feature>
<feature type="compositionally biased region" description="Polar residues" evidence="2">
    <location>
        <begin position="24"/>
        <end position="37"/>
    </location>
</feature>
<evidence type="ECO:0000256" key="3">
    <source>
        <dbReference type="SAM" id="Phobius"/>
    </source>
</evidence>
<evidence type="ECO:0000313" key="4">
    <source>
        <dbReference type="EMBL" id="VAW06203.1"/>
    </source>
</evidence>
<keyword evidence="3" id="KW-1133">Transmembrane helix</keyword>
<dbReference type="Gene3D" id="1.20.5.190">
    <property type="match status" value="1"/>
</dbReference>
<keyword evidence="3" id="KW-0472">Membrane</keyword>
<reference evidence="4" key="1">
    <citation type="submission" date="2018-06" db="EMBL/GenBank/DDBJ databases">
        <authorList>
            <person name="Zhirakovskaya E."/>
        </authorList>
    </citation>
    <scope>NUCLEOTIDE SEQUENCE</scope>
</reference>
<organism evidence="4">
    <name type="scientific">hydrothermal vent metagenome</name>
    <dbReference type="NCBI Taxonomy" id="652676"/>
    <lineage>
        <taxon>unclassified sequences</taxon>
        <taxon>metagenomes</taxon>
        <taxon>ecological metagenomes</taxon>
    </lineage>
</organism>
<feature type="coiled-coil region" evidence="1">
    <location>
        <begin position="85"/>
        <end position="112"/>
    </location>
</feature>
<evidence type="ECO:0000256" key="2">
    <source>
        <dbReference type="SAM" id="MobiDB-lite"/>
    </source>
</evidence>
<proteinExistence type="predicted"/>
<dbReference type="EMBL" id="UOEI01000457">
    <property type="protein sequence ID" value="VAW06203.1"/>
    <property type="molecule type" value="Genomic_DNA"/>
</dbReference>
<sequence>MDIDETPESDEATQADDQIDAGLSSPTEVNPSVSNDTDGARSDPIVQDAQTDPGSRSWMRPTLFVVGSLLILALVASQTYLITTLGQTRSDLSSLKADVSTLEAEIANVETAVGDVSDDVTGLTEEIDTVKDARQRLDETSPAPTVVAGFLPRFTPGAQDTALGLVLPEITAIEAYSQETLTIDPGDGTKRIWLIWAHWCPYCQEELPMMSNWYPPNAEQFPNSELVTV</sequence>
<gene>
    <name evidence="4" type="ORF">MNBD_ACTINO01-1818</name>
</gene>